<evidence type="ECO:0000313" key="2">
    <source>
        <dbReference type="Proteomes" id="UP000698173"/>
    </source>
</evidence>
<name>A0A921FWW5_SPOPS</name>
<reference evidence="1" key="1">
    <citation type="journal article" date="2021" name="PeerJ">
        <title>Extensive microbial diversity within the chicken gut microbiome revealed by metagenomics and culture.</title>
        <authorList>
            <person name="Gilroy R."/>
            <person name="Ravi A."/>
            <person name="Getino M."/>
            <person name="Pursley I."/>
            <person name="Horton D.L."/>
            <person name="Alikhan N.F."/>
            <person name="Baker D."/>
            <person name="Gharbi K."/>
            <person name="Hall N."/>
            <person name="Watson M."/>
            <person name="Adriaenssens E.M."/>
            <person name="Foster-Nyarko E."/>
            <person name="Jarju S."/>
            <person name="Secka A."/>
            <person name="Antonio M."/>
            <person name="Oren A."/>
            <person name="Chaudhuri R.R."/>
            <person name="La Ragione R."/>
            <person name="Hildebrand F."/>
            <person name="Pallen M.J."/>
        </authorList>
    </citation>
    <scope>NUCLEOTIDE SEQUENCE</scope>
    <source>
        <strain evidence="1">CHK171-7178</strain>
    </source>
</reference>
<sequence length="300" mass="33200">ISAPEIIAAHVDSNGTAHPNLKSRLDNFEVSATQQLQQKADQSFVDSQLSAIVSGAPKGTYTDLASLQTAYPDGAEGIFLVLSDGHWYYWNDMTNAWTDGGIYQATTSNDFPATNDAVNGNFSNSISGWGQAGGQLSAADNELTYKVVSLSATARIERNVDDAVPTHKYYMKLDILPKYSTTTYFQIGDSVNDNATLTPNVWNRYSRIATAISNTRFRLYHRTNASYAVNDTFKVKDVMIIDLTKTFGAGSEPDVTEMDRIMSKYPNLFFEGSVGTLLTNKDLYEDFTSYLTTENKEWVV</sequence>
<dbReference type="Proteomes" id="UP000698173">
    <property type="component" value="Unassembled WGS sequence"/>
</dbReference>
<organism evidence="1 2">
    <name type="scientific">Sporosarcina psychrophila</name>
    <name type="common">Bacillus psychrophilus</name>
    <dbReference type="NCBI Taxonomy" id="1476"/>
    <lineage>
        <taxon>Bacteria</taxon>
        <taxon>Bacillati</taxon>
        <taxon>Bacillota</taxon>
        <taxon>Bacilli</taxon>
        <taxon>Bacillales</taxon>
        <taxon>Caryophanaceae</taxon>
        <taxon>Sporosarcina</taxon>
    </lineage>
</organism>
<dbReference type="EMBL" id="DYWT01000029">
    <property type="protein sequence ID" value="HJF30544.1"/>
    <property type="molecule type" value="Genomic_DNA"/>
</dbReference>
<gene>
    <name evidence="1" type="ORF">K8V56_02040</name>
</gene>
<reference evidence="1" key="2">
    <citation type="submission" date="2021-09" db="EMBL/GenBank/DDBJ databases">
        <authorList>
            <person name="Gilroy R."/>
        </authorList>
    </citation>
    <scope>NUCLEOTIDE SEQUENCE</scope>
    <source>
        <strain evidence="1">CHK171-7178</strain>
    </source>
</reference>
<comment type="caution">
    <text evidence="1">The sequence shown here is derived from an EMBL/GenBank/DDBJ whole genome shotgun (WGS) entry which is preliminary data.</text>
</comment>
<protein>
    <submittedName>
        <fullName evidence="1">Uncharacterized protein</fullName>
    </submittedName>
</protein>
<proteinExistence type="predicted"/>
<accession>A0A921FWW5</accession>
<dbReference type="AlphaFoldDB" id="A0A921FWW5"/>
<feature type="non-terminal residue" evidence="1">
    <location>
        <position position="1"/>
    </location>
</feature>
<evidence type="ECO:0000313" key="1">
    <source>
        <dbReference type="EMBL" id="HJF30544.1"/>
    </source>
</evidence>